<evidence type="ECO:0000256" key="4">
    <source>
        <dbReference type="ARBA" id="ARBA00022723"/>
    </source>
</evidence>
<gene>
    <name evidence="11" type="ORF">RND71_010893</name>
</gene>
<dbReference type="GO" id="GO:0061630">
    <property type="term" value="F:ubiquitin protein ligase activity"/>
    <property type="evidence" value="ECO:0007669"/>
    <property type="project" value="UniProtKB-EC"/>
</dbReference>
<dbReference type="EMBL" id="JAVYJV010000005">
    <property type="protein sequence ID" value="KAK4371418.1"/>
    <property type="molecule type" value="Genomic_DNA"/>
</dbReference>
<evidence type="ECO:0000256" key="5">
    <source>
        <dbReference type="ARBA" id="ARBA00022771"/>
    </source>
</evidence>
<keyword evidence="12" id="KW-1185">Reference proteome</keyword>
<dbReference type="InterPro" id="IPR013083">
    <property type="entry name" value="Znf_RING/FYVE/PHD"/>
</dbReference>
<accession>A0AAE1SL66</accession>
<dbReference type="AlphaFoldDB" id="A0AAE1SL66"/>
<keyword evidence="7" id="KW-0862">Zinc</keyword>
<evidence type="ECO:0000256" key="3">
    <source>
        <dbReference type="ARBA" id="ARBA00022679"/>
    </source>
</evidence>
<dbReference type="PANTHER" id="PTHR15710">
    <property type="entry name" value="E3 UBIQUITIN-PROTEIN LIGASE PRAJA"/>
    <property type="match status" value="1"/>
</dbReference>
<reference evidence="11" key="1">
    <citation type="submission" date="2023-12" db="EMBL/GenBank/DDBJ databases">
        <title>Genome assembly of Anisodus tanguticus.</title>
        <authorList>
            <person name="Wang Y.-J."/>
        </authorList>
    </citation>
    <scope>NUCLEOTIDE SEQUENCE</scope>
    <source>
        <strain evidence="11">KB-2021</strain>
        <tissue evidence="11">Leaf</tissue>
    </source>
</reference>
<evidence type="ECO:0000313" key="11">
    <source>
        <dbReference type="EMBL" id="KAK4371418.1"/>
    </source>
</evidence>
<dbReference type="Proteomes" id="UP001291623">
    <property type="component" value="Unassembled WGS sequence"/>
</dbReference>
<dbReference type="Pfam" id="PF06547">
    <property type="entry name" value="DUF1117"/>
    <property type="match status" value="1"/>
</dbReference>
<dbReference type="FunFam" id="3.30.40.10:FF:000022">
    <property type="entry name" value="E3 ubiquitin-protein ligase RING1-like"/>
    <property type="match status" value="1"/>
</dbReference>
<evidence type="ECO:0000256" key="7">
    <source>
        <dbReference type="ARBA" id="ARBA00022833"/>
    </source>
</evidence>
<dbReference type="InterPro" id="IPR039525">
    <property type="entry name" value="RNF126-like_zinc-ribbon"/>
</dbReference>
<evidence type="ECO:0000256" key="8">
    <source>
        <dbReference type="PROSITE-ProRule" id="PRU00175"/>
    </source>
</evidence>
<feature type="region of interest" description="Disordered" evidence="9">
    <location>
        <begin position="38"/>
        <end position="87"/>
    </location>
</feature>
<dbReference type="Gene3D" id="3.30.40.10">
    <property type="entry name" value="Zinc/RING finger domain, C3HC4 (zinc finger)"/>
    <property type="match status" value="1"/>
</dbReference>
<dbReference type="EC" id="2.3.2.27" evidence="2"/>
<dbReference type="Pfam" id="PF13639">
    <property type="entry name" value="zf-RING_2"/>
    <property type="match status" value="1"/>
</dbReference>
<dbReference type="InterPro" id="IPR010543">
    <property type="entry name" value="DUF1117"/>
</dbReference>
<keyword evidence="3" id="KW-0808">Transferase</keyword>
<sequence length="486" mass="52756">MSSTYWCYRCNRSYRLLNDDSITCPDCNSGFIEEIEAPSRSTVSVSQRRHLPPGQSPGLGHGSGPNPGQVGRNRRNVGGGDRSPFNPVIVLRGGGGDGGGGGGGGFELYYDDGAGSGLRPLPNSMSEFLLGSGFDRLLDQLSQMEANGIGRMENPPASKAAIESLPRIEIINDHIALESCCAVCKEEFELGTEAREMPCKHLYHSECILPWLSMRNSCPVCRHELPTESRDDVVDPRGNVENGNGHEEEEAVGLTIWRLPGGGFAVGRLGRRGSGERALPVVFTEMDGGFNNNNNNGNGINGVPRRILWGSRGSELRQSGRFRRFFGNLFSCFGDGVGSSGSSSSSSDSRINNGSRISSMSSVFLATARRRRGWGFEANNGVRRWHIPRFTGSSAEGSGPLSLGNSLTDLLAAVCLAQLYVVSIVLMHTQWTSFEALLKDRDDQNSEGKKVVVFRQDVVKLLVAFLLILKSRRWMFSALSPPMVCS</sequence>
<evidence type="ECO:0000256" key="2">
    <source>
        <dbReference type="ARBA" id="ARBA00012483"/>
    </source>
</evidence>
<dbReference type="InterPro" id="IPR001841">
    <property type="entry name" value="Znf_RING"/>
</dbReference>
<dbReference type="GO" id="GO:0005737">
    <property type="term" value="C:cytoplasm"/>
    <property type="evidence" value="ECO:0007669"/>
    <property type="project" value="TreeGrafter"/>
</dbReference>
<evidence type="ECO:0000259" key="10">
    <source>
        <dbReference type="PROSITE" id="PS50089"/>
    </source>
</evidence>
<evidence type="ECO:0000256" key="9">
    <source>
        <dbReference type="SAM" id="MobiDB-lite"/>
    </source>
</evidence>
<dbReference type="SUPFAM" id="SSF57850">
    <property type="entry name" value="RING/U-box"/>
    <property type="match status" value="1"/>
</dbReference>
<evidence type="ECO:0000256" key="1">
    <source>
        <dbReference type="ARBA" id="ARBA00000900"/>
    </source>
</evidence>
<proteinExistence type="predicted"/>
<evidence type="ECO:0000313" key="12">
    <source>
        <dbReference type="Proteomes" id="UP001291623"/>
    </source>
</evidence>
<dbReference type="PROSITE" id="PS50089">
    <property type="entry name" value="ZF_RING_2"/>
    <property type="match status" value="1"/>
</dbReference>
<dbReference type="SMART" id="SM00184">
    <property type="entry name" value="RING"/>
    <property type="match status" value="1"/>
</dbReference>
<organism evidence="11 12">
    <name type="scientific">Anisodus tanguticus</name>
    <dbReference type="NCBI Taxonomy" id="243964"/>
    <lineage>
        <taxon>Eukaryota</taxon>
        <taxon>Viridiplantae</taxon>
        <taxon>Streptophyta</taxon>
        <taxon>Embryophyta</taxon>
        <taxon>Tracheophyta</taxon>
        <taxon>Spermatophyta</taxon>
        <taxon>Magnoliopsida</taxon>
        <taxon>eudicotyledons</taxon>
        <taxon>Gunneridae</taxon>
        <taxon>Pentapetalae</taxon>
        <taxon>asterids</taxon>
        <taxon>lamiids</taxon>
        <taxon>Solanales</taxon>
        <taxon>Solanaceae</taxon>
        <taxon>Solanoideae</taxon>
        <taxon>Hyoscyameae</taxon>
        <taxon>Anisodus</taxon>
    </lineage>
</organism>
<comment type="catalytic activity">
    <reaction evidence="1">
        <text>S-ubiquitinyl-[E2 ubiquitin-conjugating enzyme]-L-cysteine + [acceptor protein]-L-lysine = [E2 ubiquitin-conjugating enzyme]-L-cysteine + N(6)-ubiquitinyl-[acceptor protein]-L-lysine.</text>
        <dbReference type="EC" id="2.3.2.27"/>
    </reaction>
</comment>
<protein>
    <recommendedName>
        <fullName evidence="2">RING-type E3 ubiquitin transferase</fullName>
        <ecNumber evidence="2">2.3.2.27</ecNumber>
    </recommendedName>
</protein>
<dbReference type="GO" id="GO:0016567">
    <property type="term" value="P:protein ubiquitination"/>
    <property type="evidence" value="ECO:0007669"/>
    <property type="project" value="TreeGrafter"/>
</dbReference>
<name>A0AAE1SL66_9SOLA</name>
<dbReference type="CDD" id="cd16667">
    <property type="entry name" value="RING-H2_RNF126-like"/>
    <property type="match status" value="1"/>
</dbReference>
<dbReference type="Pfam" id="PF14369">
    <property type="entry name" value="Zn_ribbon_19"/>
    <property type="match status" value="1"/>
</dbReference>
<keyword evidence="5 8" id="KW-0863">Zinc-finger</keyword>
<feature type="domain" description="RING-type" evidence="10">
    <location>
        <begin position="181"/>
        <end position="222"/>
    </location>
</feature>
<comment type="caution">
    <text evidence="11">The sequence shown here is derived from an EMBL/GenBank/DDBJ whole genome shotgun (WGS) entry which is preliminary data.</text>
</comment>
<keyword evidence="6" id="KW-0833">Ubl conjugation pathway</keyword>
<keyword evidence="4" id="KW-0479">Metal-binding</keyword>
<dbReference type="PANTHER" id="PTHR15710:SF217">
    <property type="entry name" value="E3 UBIQUITIN-PROTEIN LIGASE RDUF2"/>
    <property type="match status" value="1"/>
</dbReference>
<evidence type="ECO:0000256" key="6">
    <source>
        <dbReference type="ARBA" id="ARBA00022786"/>
    </source>
</evidence>
<dbReference type="GO" id="GO:0008270">
    <property type="term" value="F:zinc ion binding"/>
    <property type="evidence" value="ECO:0007669"/>
    <property type="project" value="UniProtKB-KW"/>
</dbReference>